<evidence type="ECO:0000259" key="9">
    <source>
        <dbReference type="PROSITE" id="PS51918"/>
    </source>
</evidence>
<dbReference type="InterPro" id="IPR010505">
    <property type="entry name" value="MoaA_twitch"/>
</dbReference>
<dbReference type="InterPro" id="IPR050105">
    <property type="entry name" value="MoCo_biosynth_MoaA/MoaC"/>
</dbReference>
<reference evidence="10" key="1">
    <citation type="journal article" date="2021" name="J. Hered.">
        <title>Genome Assembly of Salicaceae Populus deltoides (Eastern Cottonwood) I-69 Based on Nanopore Sequencing and Hi-C Technologies.</title>
        <authorList>
            <person name="Bai S."/>
            <person name="Wu H."/>
            <person name="Zhang J."/>
            <person name="Pan Z."/>
            <person name="Zhao W."/>
            <person name="Li Z."/>
            <person name="Tong C."/>
        </authorList>
    </citation>
    <scope>NUCLEOTIDE SEQUENCE</scope>
    <source>
        <tissue evidence="10">Leaf</tissue>
    </source>
</reference>
<keyword evidence="8" id="KW-0501">Molybdenum cofactor biosynthesis</keyword>
<sequence>MAANGITLARKLPELKECGLTSVNISLDTLVPAKFEFLTRRKGHERVVDSINTAVDCGSNPAKVNCVVMRGFNDDYICDFVELTRDKPINVRFIEFMPFDGNVECQETRSLLTNAGQSGKGKLFPGLKRLQDHPADTAKNFRMAGHIGTVSFMTSMTEHLCAGCNRLRLLADGNFKVCLFGPSGVNHILPCHSDLLLNFSFLQVIEPDHIIAIASSSAVCVYYVCLT</sequence>
<evidence type="ECO:0000256" key="6">
    <source>
        <dbReference type="ARBA" id="ARBA00023014"/>
    </source>
</evidence>
<protein>
    <recommendedName>
        <fullName evidence="9">Radical SAM core domain-containing protein</fullName>
    </recommendedName>
</protein>
<dbReference type="PANTHER" id="PTHR22960:SF0">
    <property type="entry name" value="MOLYBDENUM COFACTOR BIOSYNTHESIS PROTEIN 1"/>
    <property type="match status" value="1"/>
</dbReference>
<comment type="pathway">
    <text evidence="1">Cofactor biosynthesis; molybdopterin biosynthesis.</text>
</comment>
<dbReference type="GO" id="GO:0005525">
    <property type="term" value="F:GTP binding"/>
    <property type="evidence" value="ECO:0007669"/>
    <property type="project" value="UniProtKB-KW"/>
</dbReference>
<keyword evidence="7" id="KW-0342">GTP-binding</keyword>
<dbReference type="AlphaFoldDB" id="A0A8T2ZT34"/>
<dbReference type="InterPro" id="IPR058240">
    <property type="entry name" value="rSAM_sf"/>
</dbReference>
<keyword evidence="4" id="KW-0547">Nucleotide-binding</keyword>
<dbReference type="Gene3D" id="3.20.20.70">
    <property type="entry name" value="Aldolase class I"/>
    <property type="match status" value="1"/>
</dbReference>
<dbReference type="PROSITE" id="PS51918">
    <property type="entry name" value="RADICAL_SAM"/>
    <property type="match status" value="1"/>
</dbReference>
<dbReference type="Pfam" id="PF04055">
    <property type="entry name" value="Radical_SAM"/>
    <property type="match status" value="1"/>
</dbReference>
<dbReference type="PANTHER" id="PTHR22960">
    <property type="entry name" value="MOLYBDOPTERIN COFACTOR SYNTHESIS PROTEIN A"/>
    <property type="match status" value="1"/>
</dbReference>
<dbReference type="GO" id="GO:0061799">
    <property type="term" value="F:cyclic pyranopterin monophosphate synthase activity"/>
    <property type="evidence" value="ECO:0007669"/>
    <property type="project" value="TreeGrafter"/>
</dbReference>
<dbReference type="GO" id="GO:0061798">
    <property type="term" value="F:GTP 3',8'-cyclase activity"/>
    <property type="evidence" value="ECO:0007669"/>
    <property type="project" value="TreeGrafter"/>
</dbReference>
<keyword evidence="11" id="KW-1185">Reference proteome</keyword>
<evidence type="ECO:0000256" key="1">
    <source>
        <dbReference type="ARBA" id="ARBA00005046"/>
    </source>
</evidence>
<name>A0A8T2ZT34_POPDE</name>
<dbReference type="EMBL" id="JACEGQ020000001">
    <property type="protein sequence ID" value="KAH8520488.1"/>
    <property type="molecule type" value="Genomic_DNA"/>
</dbReference>
<gene>
    <name evidence="10" type="ORF">H0E87_001796</name>
</gene>
<dbReference type="InterPro" id="IPR013785">
    <property type="entry name" value="Aldolase_TIM"/>
</dbReference>
<dbReference type="InterPro" id="IPR007197">
    <property type="entry name" value="rSAM"/>
</dbReference>
<accession>A0A8T2ZT34</accession>
<evidence type="ECO:0000256" key="7">
    <source>
        <dbReference type="ARBA" id="ARBA00023134"/>
    </source>
</evidence>
<dbReference type="GO" id="GO:0006777">
    <property type="term" value="P:Mo-molybdopterin cofactor biosynthetic process"/>
    <property type="evidence" value="ECO:0007669"/>
    <property type="project" value="UniProtKB-KW"/>
</dbReference>
<keyword evidence="2" id="KW-0949">S-adenosyl-L-methionine</keyword>
<dbReference type="Pfam" id="PF06463">
    <property type="entry name" value="Mob_synth_C"/>
    <property type="match status" value="1"/>
</dbReference>
<evidence type="ECO:0000256" key="2">
    <source>
        <dbReference type="ARBA" id="ARBA00022691"/>
    </source>
</evidence>
<feature type="domain" description="Radical SAM core" evidence="9">
    <location>
        <begin position="1"/>
        <end position="134"/>
    </location>
</feature>
<dbReference type="GO" id="GO:0051539">
    <property type="term" value="F:4 iron, 4 sulfur cluster binding"/>
    <property type="evidence" value="ECO:0007669"/>
    <property type="project" value="UniProtKB-KW"/>
</dbReference>
<comment type="caution">
    <text evidence="10">The sequence shown here is derived from an EMBL/GenBank/DDBJ whole genome shotgun (WGS) entry which is preliminary data.</text>
</comment>
<keyword evidence="5" id="KW-0408">Iron</keyword>
<organism evidence="10 11">
    <name type="scientific">Populus deltoides</name>
    <name type="common">Eastern poplar</name>
    <name type="synonym">Eastern cottonwood</name>
    <dbReference type="NCBI Taxonomy" id="3696"/>
    <lineage>
        <taxon>Eukaryota</taxon>
        <taxon>Viridiplantae</taxon>
        <taxon>Streptophyta</taxon>
        <taxon>Embryophyta</taxon>
        <taxon>Tracheophyta</taxon>
        <taxon>Spermatophyta</taxon>
        <taxon>Magnoliopsida</taxon>
        <taxon>eudicotyledons</taxon>
        <taxon>Gunneridae</taxon>
        <taxon>Pentapetalae</taxon>
        <taxon>rosids</taxon>
        <taxon>fabids</taxon>
        <taxon>Malpighiales</taxon>
        <taxon>Salicaceae</taxon>
        <taxon>Saliceae</taxon>
        <taxon>Populus</taxon>
    </lineage>
</organism>
<evidence type="ECO:0000256" key="8">
    <source>
        <dbReference type="ARBA" id="ARBA00023150"/>
    </source>
</evidence>
<keyword evidence="6" id="KW-0411">Iron-sulfur</keyword>
<evidence type="ECO:0000313" key="10">
    <source>
        <dbReference type="EMBL" id="KAH8520488.1"/>
    </source>
</evidence>
<evidence type="ECO:0000256" key="5">
    <source>
        <dbReference type="ARBA" id="ARBA00023004"/>
    </source>
</evidence>
<evidence type="ECO:0000313" key="11">
    <source>
        <dbReference type="Proteomes" id="UP000807159"/>
    </source>
</evidence>
<dbReference type="Proteomes" id="UP000807159">
    <property type="component" value="Chromosome 1"/>
</dbReference>
<evidence type="ECO:0000256" key="4">
    <source>
        <dbReference type="ARBA" id="ARBA00022741"/>
    </source>
</evidence>
<proteinExistence type="predicted"/>
<keyword evidence="3" id="KW-0479">Metal-binding</keyword>
<evidence type="ECO:0000256" key="3">
    <source>
        <dbReference type="ARBA" id="ARBA00022723"/>
    </source>
</evidence>
<dbReference type="GO" id="GO:0046872">
    <property type="term" value="F:metal ion binding"/>
    <property type="evidence" value="ECO:0007669"/>
    <property type="project" value="UniProtKB-KW"/>
</dbReference>
<dbReference type="SUPFAM" id="SSF102114">
    <property type="entry name" value="Radical SAM enzymes"/>
    <property type="match status" value="1"/>
</dbReference>